<dbReference type="PANTHER" id="PTHR30363:SF44">
    <property type="entry name" value="AGA OPERON TRANSCRIPTIONAL REPRESSOR-RELATED"/>
    <property type="match status" value="1"/>
</dbReference>
<dbReference type="SMART" id="SM01134">
    <property type="entry name" value="DeoRC"/>
    <property type="match status" value="1"/>
</dbReference>
<evidence type="ECO:0000256" key="2">
    <source>
        <dbReference type="ARBA" id="ARBA00023125"/>
    </source>
</evidence>
<dbReference type="Proteomes" id="UP000006512">
    <property type="component" value="Unassembled WGS sequence"/>
</dbReference>
<feature type="domain" description="HTH deoR-type" evidence="4">
    <location>
        <begin position="12"/>
        <end position="67"/>
    </location>
</feature>
<dbReference type="eggNOG" id="COG1349">
    <property type="taxonomic scope" value="Bacteria"/>
</dbReference>
<keyword evidence="6" id="KW-1185">Reference proteome</keyword>
<dbReference type="Pfam" id="PF00455">
    <property type="entry name" value="DeoRC"/>
    <property type="match status" value="1"/>
</dbReference>
<keyword evidence="3" id="KW-0804">Transcription</keyword>
<keyword evidence="2" id="KW-0238">DNA-binding</keyword>
<dbReference type="GO" id="GO:0003677">
    <property type="term" value="F:DNA binding"/>
    <property type="evidence" value="ECO:0007669"/>
    <property type="project" value="UniProtKB-KW"/>
</dbReference>
<dbReference type="STRING" id="715226.ABI_01950"/>
<sequence>MAEGSGKVMRDTSERRRQITAMLKSRGSVQVVALSEQFSVSMQTIRKDLHYLEEHGIATRAYGGAISSDVVNVSQEPPIEAKRVSHIEEKERIGQLAASMIKPGDSVILDSGTTALQIARFLPDDEDITVVTNDFDVLSALAQKRKIKVVMLGGELRRKNMAFYGAQTMAALQELVFDKLFLGVDGFDVERGITTHHEPEAQLNRRMCESARQVIAVTDSSKFGKVCLHRIIDVSEVDVLITDNDAPDHVREAATRLGFALHIAE</sequence>
<evidence type="ECO:0000259" key="4">
    <source>
        <dbReference type="PROSITE" id="PS51000"/>
    </source>
</evidence>
<dbReference type="Gene3D" id="1.10.10.10">
    <property type="entry name" value="Winged helix-like DNA-binding domain superfamily/Winged helix DNA-binding domain"/>
    <property type="match status" value="1"/>
</dbReference>
<dbReference type="RefSeq" id="WP_006270928.1">
    <property type="nucleotide sequence ID" value="NZ_GL883077.1"/>
</dbReference>
<evidence type="ECO:0000313" key="6">
    <source>
        <dbReference type="Proteomes" id="UP000006512"/>
    </source>
</evidence>
<proteinExistence type="predicted"/>
<keyword evidence="1" id="KW-0805">Transcription regulation</keyword>
<dbReference type="SUPFAM" id="SSF100950">
    <property type="entry name" value="NagB/RpiA/CoA transferase-like"/>
    <property type="match status" value="1"/>
</dbReference>
<dbReference type="InterPro" id="IPR047779">
    <property type="entry name" value="AgaR-like"/>
</dbReference>
<dbReference type="SMART" id="SM00420">
    <property type="entry name" value="HTH_DEOR"/>
    <property type="match status" value="1"/>
</dbReference>
<protein>
    <submittedName>
        <fullName evidence="5">Putative aga operon transcriptional repressor</fullName>
    </submittedName>
</protein>
<dbReference type="SUPFAM" id="SSF46785">
    <property type="entry name" value="Winged helix' DNA-binding domain"/>
    <property type="match status" value="1"/>
</dbReference>
<accession>F4QIC7</accession>
<dbReference type="PANTHER" id="PTHR30363">
    <property type="entry name" value="HTH-TYPE TRANSCRIPTIONAL REGULATOR SRLR-RELATED"/>
    <property type="match status" value="1"/>
</dbReference>
<dbReference type="AlphaFoldDB" id="F4QIC7"/>
<gene>
    <name evidence="5" type="ORF">ABI_01950</name>
</gene>
<dbReference type="OrthoDB" id="9814815at2"/>
<evidence type="ECO:0000256" key="1">
    <source>
        <dbReference type="ARBA" id="ARBA00023015"/>
    </source>
</evidence>
<dbReference type="InterPro" id="IPR014036">
    <property type="entry name" value="DeoR-like_C"/>
</dbReference>
<evidence type="ECO:0000313" key="5">
    <source>
        <dbReference type="EMBL" id="EGF91765.1"/>
    </source>
</evidence>
<dbReference type="PROSITE" id="PS51000">
    <property type="entry name" value="HTH_DEOR_2"/>
    <property type="match status" value="1"/>
</dbReference>
<dbReference type="GO" id="GO:0003700">
    <property type="term" value="F:DNA-binding transcription factor activity"/>
    <property type="evidence" value="ECO:0007669"/>
    <property type="project" value="InterPro"/>
</dbReference>
<reference evidence="6" key="1">
    <citation type="submission" date="2011-03" db="EMBL/GenBank/DDBJ databases">
        <title>Draft genome sequence of Brevundimonas diminuta.</title>
        <authorList>
            <person name="Brown P.J.B."/>
            <person name="Buechlein A."/>
            <person name="Hemmerich C."/>
            <person name="Brun Y.V."/>
        </authorList>
    </citation>
    <scope>NUCLEOTIDE SEQUENCE [LARGE SCALE GENOMIC DNA]</scope>
    <source>
        <strain evidence="6">C19</strain>
    </source>
</reference>
<dbReference type="InterPro" id="IPR036390">
    <property type="entry name" value="WH_DNA-bd_sf"/>
</dbReference>
<dbReference type="Pfam" id="PF08220">
    <property type="entry name" value="HTH_DeoR"/>
    <property type="match status" value="1"/>
</dbReference>
<dbReference type="Gene3D" id="3.40.50.1360">
    <property type="match status" value="1"/>
</dbReference>
<dbReference type="NCBIfam" id="NF040755">
    <property type="entry name" value="AgaR"/>
    <property type="match status" value="1"/>
</dbReference>
<dbReference type="PRINTS" id="PR00037">
    <property type="entry name" value="HTHLACR"/>
</dbReference>
<evidence type="ECO:0000256" key="3">
    <source>
        <dbReference type="ARBA" id="ARBA00023163"/>
    </source>
</evidence>
<dbReference type="InterPro" id="IPR050313">
    <property type="entry name" value="Carb_Metab_HTH_regulators"/>
</dbReference>
<dbReference type="InterPro" id="IPR001034">
    <property type="entry name" value="DeoR_HTH"/>
</dbReference>
<dbReference type="EMBL" id="GL883077">
    <property type="protein sequence ID" value="EGF91765.1"/>
    <property type="molecule type" value="Genomic_DNA"/>
</dbReference>
<dbReference type="InterPro" id="IPR037171">
    <property type="entry name" value="NagB/RpiA_transferase-like"/>
</dbReference>
<dbReference type="InterPro" id="IPR036388">
    <property type="entry name" value="WH-like_DNA-bd_sf"/>
</dbReference>
<dbReference type="PROSITE" id="PS00894">
    <property type="entry name" value="HTH_DEOR_1"/>
    <property type="match status" value="1"/>
</dbReference>
<dbReference type="InterPro" id="IPR018356">
    <property type="entry name" value="Tscrpt_reg_HTH_DeoR_CS"/>
</dbReference>
<name>F4QIC7_9CAUL</name>
<organism evidence="5 6">
    <name type="scientific">Asticcacaulis biprosthecium C19</name>
    <dbReference type="NCBI Taxonomy" id="715226"/>
    <lineage>
        <taxon>Bacteria</taxon>
        <taxon>Pseudomonadati</taxon>
        <taxon>Pseudomonadota</taxon>
        <taxon>Alphaproteobacteria</taxon>
        <taxon>Caulobacterales</taxon>
        <taxon>Caulobacteraceae</taxon>
        <taxon>Asticcacaulis</taxon>
    </lineage>
</organism>
<dbReference type="HOGENOM" id="CLU_060699_3_1_5"/>